<name>A0ABY3ESR2_9BURK</name>
<comment type="caution">
    <text evidence="2">The sequence shown here is derived from an EMBL/GenBank/DDBJ whole genome shotgun (WGS) entry which is preliminary data.</text>
</comment>
<feature type="domain" description="Exodeoxyribonuclease X-like C-terminal" evidence="1">
    <location>
        <begin position="19"/>
        <end position="46"/>
    </location>
</feature>
<proteinExistence type="predicted"/>
<reference evidence="2 3" key="1">
    <citation type="submission" date="2019-05" db="EMBL/GenBank/DDBJ databases">
        <title>Whole genome sequence analysis of Cupriavidus campinensis S14E4C strain.</title>
        <authorList>
            <person name="Abbaszade G."/>
            <person name="Szabo A."/>
            <person name="Toumi M."/>
            <person name="Toth E."/>
        </authorList>
    </citation>
    <scope>NUCLEOTIDE SEQUENCE [LARGE SCALE GENOMIC DNA]</scope>
    <source>
        <strain evidence="2 3">S14E4C</strain>
    </source>
</reference>
<keyword evidence="3" id="KW-1185">Reference proteome</keyword>
<dbReference type="InterPro" id="IPR046768">
    <property type="entry name" value="ExoX-like_C"/>
</dbReference>
<organism evidence="2 3">
    <name type="scientific">Cupriavidus campinensis</name>
    <dbReference type="NCBI Taxonomy" id="151783"/>
    <lineage>
        <taxon>Bacteria</taxon>
        <taxon>Pseudomonadati</taxon>
        <taxon>Pseudomonadota</taxon>
        <taxon>Betaproteobacteria</taxon>
        <taxon>Burkholderiales</taxon>
        <taxon>Burkholderiaceae</taxon>
        <taxon>Cupriavidus</taxon>
    </lineage>
</organism>
<evidence type="ECO:0000313" key="2">
    <source>
        <dbReference type="EMBL" id="TSP14001.1"/>
    </source>
</evidence>
<dbReference type="Pfam" id="PF20600">
    <property type="entry name" value="ExoX-like_C"/>
    <property type="match status" value="1"/>
</dbReference>
<dbReference type="RefSeq" id="WP_144196694.1">
    <property type="nucleotide sequence ID" value="NZ_VCIZ01000002.1"/>
</dbReference>
<gene>
    <name evidence="2" type="ORF">FGG12_05890</name>
</gene>
<dbReference type="EMBL" id="VCIZ01000002">
    <property type="protein sequence ID" value="TSP14001.1"/>
    <property type="molecule type" value="Genomic_DNA"/>
</dbReference>
<sequence length="131" mass="14592">MTTIELGKSGKTLTLRDTLTFGKFKGKTVNELLATQAGYVCWLVDQELSGEGKKKGYESFEFDTDLLIALSKRIKASSSLRSQYEHLMLEDGAVTDYESALQRREAEKEAAALAKLTAIQTQYSNIGWASW</sequence>
<accession>A0ABY3ESR2</accession>
<protein>
    <recommendedName>
        <fullName evidence="1">Exodeoxyribonuclease X-like C-terminal domain-containing protein</fullName>
    </recommendedName>
</protein>
<dbReference type="Proteomes" id="UP000318943">
    <property type="component" value="Unassembled WGS sequence"/>
</dbReference>
<evidence type="ECO:0000259" key="1">
    <source>
        <dbReference type="Pfam" id="PF20600"/>
    </source>
</evidence>
<evidence type="ECO:0000313" key="3">
    <source>
        <dbReference type="Proteomes" id="UP000318943"/>
    </source>
</evidence>